<keyword evidence="3" id="KW-1185">Reference proteome</keyword>
<evidence type="ECO:0000313" key="3">
    <source>
        <dbReference type="Proteomes" id="UP000789572"/>
    </source>
</evidence>
<proteinExistence type="predicted"/>
<feature type="region of interest" description="Disordered" evidence="1">
    <location>
        <begin position="70"/>
        <end position="105"/>
    </location>
</feature>
<evidence type="ECO:0000313" key="2">
    <source>
        <dbReference type="EMBL" id="CAG8584062.1"/>
    </source>
</evidence>
<evidence type="ECO:0000256" key="1">
    <source>
        <dbReference type="SAM" id="MobiDB-lite"/>
    </source>
</evidence>
<dbReference type="OrthoDB" id="2446278at2759"/>
<dbReference type="Proteomes" id="UP000789572">
    <property type="component" value="Unassembled WGS sequence"/>
</dbReference>
<name>A0A9N9C250_9GLOM</name>
<protein>
    <submittedName>
        <fullName evidence="2">10266_t:CDS:1</fullName>
    </submittedName>
</protein>
<organism evidence="2 3">
    <name type="scientific">Paraglomus occultum</name>
    <dbReference type="NCBI Taxonomy" id="144539"/>
    <lineage>
        <taxon>Eukaryota</taxon>
        <taxon>Fungi</taxon>
        <taxon>Fungi incertae sedis</taxon>
        <taxon>Mucoromycota</taxon>
        <taxon>Glomeromycotina</taxon>
        <taxon>Glomeromycetes</taxon>
        <taxon>Paraglomerales</taxon>
        <taxon>Paraglomeraceae</taxon>
        <taxon>Paraglomus</taxon>
    </lineage>
</organism>
<dbReference type="EMBL" id="CAJVPJ010001268">
    <property type="protein sequence ID" value="CAG8584062.1"/>
    <property type="molecule type" value="Genomic_DNA"/>
</dbReference>
<feature type="non-terminal residue" evidence="2">
    <location>
        <position position="105"/>
    </location>
</feature>
<dbReference type="AlphaFoldDB" id="A0A9N9C250"/>
<reference evidence="2" key="1">
    <citation type="submission" date="2021-06" db="EMBL/GenBank/DDBJ databases">
        <authorList>
            <person name="Kallberg Y."/>
            <person name="Tangrot J."/>
            <person name="Rosling A."/>
        </authorList>
    </citation>
    <scope>NUCLEOTIDE SEQUENCE</scope>
    <source>
        <strain evidence="2">IA702</strain>
    </source>
</reference>
<comment type="caution">
    <text evidence="2">The sequence shown here is derived from an EMBL/GenBank/DDBJ whole genome shotgun (WGS) entry which is preliminary data.</text>
</comment>
<gene>
    <name evidence="2" type="ORF">POCULU_LOCUS6636</name>
</gene>
<sequence>DRLGKTVTERGRAKKGVLIPKKFLKKEVAVEVVKQKEPEDADFALYIENQGYTVDDVERKEGRLDKLRDKYDGNKEDISDSSSNEDEVETIENKTKRIISLPERD</sequence>
<accession>A0A9N9C250</accession>